<evidence type="ECO:0008006" key="7">
    <source>
        <dbReference type="Google" id="ProtNLM"/>
    </source>
</evidence>
<dbReference type="InterPro" id="IPR042086">
    <property type="entry name" value="MeTrfase_capping"/>
</dbReference>
<proteinExistence type="predicted"/>
<keyword evidence="1" id="KW-0489">Methyltransferase</keyword>
<gene>
    <name evidence="5" type="ORF">SLEP1_g50302</name>
</gene>
<evidence type="ECO:0000256" key="4">
    <source>
        <dbReference type="ARBA" id="ARBA00022842"/>
    </source>
</evidence>
<reference evidence="5 6" key="1">
    <citation type="journal article" date="2021" name="Commun. Biol.">
        <title>The genome of Shorea leprosula (Dipterocarpaceae) highlights the ecological relevance of drought in aseasonal tropical rainforests.</title>
        <authorList>
            <person name="Ng K.K.S."/>
            <person name="Kobayashi M.J."/>
            <person name="Fawcett J.A."/>
            <person name="Hatakeyama M."/>
            <person name="Paape T."/>
            <person name="Ng C.H."/>
            <person name="Ang C.C."/>
            <person name="Tnah L.H."/>
            <person name="Lee C.T."/>
            <person name="Nishiyama T."/>
            <person name="Sese J."/>
            <person name="O'Brien M.J."/>
            <person name="Copetti D."/>
            <person name="Mohd Noor M.I."/>
            <person name="Ong R.C."/>
            <person name="Putra M."/>
            <person name="Sireger I.Z."/>
            <person name="Indrioko S."/>
            <person name="Kosugi Y."/>
            <person name="Izuno A."/>
            <person name="Isagi Y."/>
            <person name="Lee S.L."/>
            <person name="Shimizu K.K."/>
        </authorList>
    </citation>
    <scope>NUCLEOTIDE SEQUENCE [LARGE SCALE GENOMIC DNA]</scope>
    <source>
        <strain evidence="5">214</strain>
    </source>
</reference>
<dbReference type="GO" id="GO:0046872">
    <property type="term" value="F:metal ion binding"/>
    <property type="evidence" value="ECO:0007669"/>
    <property type="project" value="UniProtKB-KW"/>
</dbReference>
<dbReference type="Proteomes" id="UP001054252">
    <property type="component" value="Unassembled WGS sequence"/>
</dbReference>
<dbReference type="PANTHER" id="PTHR31009">
    <property type="entry name" value="S-ADENOSYL-L-METHIONINE:CARBOXYL METHYLTRANSFERASE FAMILY PROTEIN"/>
    <property type="match status" value="1"/>
</dbReference>
<organism evidence="5 6">
    <name type="scientific">Rubroshorea leprosula</name>
    <dbReference type="NCBI Taxonomy" id="152421"/>
    <lineage>
        <taxon>Eukaryota</taxon>
        <taxon>Viridiplantae</taxon>
        <taxon>Streptophyta</taxon>
        <taxon>Embryophyta</taxon>
        <taxon>Tracheophyta</taxon>
        <taxon>Spermatophyta</taxon>
        <taxon>Magnoliopsida</taxon>
        <taxon>eudicotyledons</taxon>
        <taxon>Gunneridae</taxon>
        <taxon>Pentapetalae</taxon>
        <taxon>rosids</taxon>
        <taxon>malvids</taxon>
        <taxon>Malvales</taxon>
        <taxon>Dipterocarpaceae</taxon>
        <taxon>Rubroshorea</taxon>
    </lineage>
</organism>
<protein>
    <recommendedName>
        <fullName evidence="7">S-adenosylmethionine-dependent methyltransferase At5g38100</fullName>
    </recommendedName>
</protein>
<evidence type="ECO:0000313" key="6">
    <source>
        <dbReference type="Proteomes" id="UP001054252"/>
    </source>
</evidence>
<keyword evidence="6" id="KW-1185">Reference proteome</keyword>
<dbReference type="InterPro" id="IPR005299">
    <property type="entry name" value="MeTrfase_7"/>
</dbReference>
<dbReference type="SUPFAM" id="SSF53335">
    <property type="entry name" value="S-adenosyl-L-methionine-dependent methyltransferases"/>
    <property type="match status" value="1"/>
</dbReference>
<evidence type="ECO:0000313" key="5">
    <source>
        <dbReference type="EMBL" id="GKV42954.1"/>
    </source>
</evidence>
<keyword evidence="2" id="KW-0808">Transferase</keyword>
<dbReference type="Pfam" id="PF03492">
    <property type="entry name" value="Methyltransf_7"/>
    <property type="match status" value="1"/>
</dbReference>
<dbReference type="GO" id="GO:0008168">
    <property type="term" value="F:methyltransferase activity"/>
    <property type="evidence" value="ECO:0007669"/>
    <property type="project" value="UniProtKB-KW"/>
</dbReference>
<evidence type="ECO:0000256" key="2">
    <source>
        <dbReference type="ARBA" id="ARBA00022679"/>
    </source>
</evidence>
<evidence type="ECO:0000256" key="1">
    <source>
        <dbReference type="ARBA" id="ARBA00022603"/>
    </source>
</evidence>
<dbReference type="Gene3D" id="1.10.1200.270">
    <property type="entry name" value="Methyltransferase, alpha-helical capping domain"/>
    <property type="match status" value="1"/>
</dbReference>
<keyword evidence="4" id="KW-0460">Magnesium</keyword>
<dbReference type="EMBL" id="BPVZ01000163">
    <property type="protein sequence ID" value="GKV42954.1"/>
    <property type="molecule type" value="Genomic_DNA"/>
</dbReference>
<dbReference type="InterPro" id="IPR029063">
    <property type="entry name" value="SAM-dependent_MTases_sf"/>
</dbReference>
<name>A0AAV5M1L9_9ROSI</name>
<comment type="caution">
    <text evidence="5">The sequence shown here is derived from an EMBL/GenBank/DDBJ whole genome shotgun (WGS) entry which is preliminary data.</text>
</comment>
<accession>A0AAV5M1L9</accession>
<keyword evidence="3" id="KW-0479">Metal-binding</keyword>
<dbReference type="Gene3D" id="3.40.50.150">
    <property type="entry name" value="Vaccinia Virus protein VP39"/>
    <property type="match status" value="1"/>
</dbReference>
<dbReference type="AlphaFoldDB" id="A0AAV5M1L9"/>
<evidence type="ECO:0000256" key="3">
    <source>
        <dbReference type="ARBA" id="ARBA00022723"/>
    </source>
</evidence>
<dbReference type="GO" id="GO:0032259">
    <property type="term" value="P:methylation"/>
    <property type="evidence" value="ECO:0007669"/>
    <property type="project" value="UniProtKB-KW"/>
</dbReference>
<sequence length="365" mass="41076">MKNEADNKKSPSSNKLFPMACGEGPYNYAKNSNYQKTGWDLVKRLTSEKISKKLDVEHLISPGNLFRIADMGCSFGPNTFFAVQDIIEAVKSKQNKSKLMEFQVFFNDHSANDFNTLFRTLPSERSYFAAGVPGSFYGSLFPKASLHFVLSSYTIHWISKIPREVQDQSSPVWNKGRIFYGSSKKVEEAYAAQFANDFESFLRARAEEVVPGGFMTLLIPGTQNGANLLKCTSIAISELLGSSLMDMAKEGLVDEAKVDSFNIPIYYPSSEKVIAIVEKQGWFKIEQIQEIARPMIQQLSKQDIEKYALFVRGWAEVVVRDHFGVEIVDKIFNNFTEKLMKSGLLSDPSIAPAVDLFVLLMRTNN</sequence>